<feature type="transmembrane region" description="Helical" evidence="7">
    <location>
        <begin position="123"/>
        <end position="142"/>
    </location>
</feature>
<feature type="compositionally biased region" description="Polar residues" evidence="6">
    <location>
        <begin position="1"/>
        <end position="12"/>
    </location>
</feature>
<feature type="transmembrane region" description="Helical" evidence="7">
    <location>
        <begin position="255"/>
        <end position="277"/>
    </location>
</feature>
<evidence type="ECO:0000313" key="10">
    <source>
        <dbReference type="Proteomes" id="UP000288859"/>
    </source>
</evidence>
<feature type="region of interest" description="Disordered" evidence="6">
    <location>
        <begin position="1"/>
        <end position="20"/>
    </location>
</feature>
<dbReference type="OrthoDB" id="2587356at2759"/>
<name>A0A438NDS2_EXOME</name>
<feature type="transmembrane region" description="Helical" evidence="7">
    <location>
        <begin position="366"/>
        <end position="386"/>
    </location>
</feature>
<comment type="subcellular location">
    <subcellularLocation>
        <location evidence="1">Membrane</location>
        <topology evidence="1">Multi-pass membrane protein</topology>
    </subcellularLocation>
</comment>
<feature type="transmembrane region" description="Helical" evidence="7">
    <location>
        <begin position="148"/>
        <end position="168"/>
    </location>
</feature>
<feature type="transmembrane region" description="Helical" evidence="7">
    <location>
        <begin position="94"/>
        <end position="111"/>
    </location>
</feature>
<evidence type="ECO:0000256" key="2">
    <source>
        <dbReference type="ARBA" id="ARBA00022448"/>
    </source>
</evidence>
<dbReference type="EMBL" id="NAJM01000006">
    <property type="protein sequence ID" value="RVX73952.1"/>
    <property type="molecule type" value="Genomic_DNA"/>
</dbReference>
<feature type="transmembrane region" description="Helical" evidence="7">
    <location>
        <begin position="329"/>
        <end position="354"/>
    </location>
</feature>
<evidence type="ECO:0000259" key="8">
    <source>
        <dbReference type="PROSITE" id="PS50850"/>
    </source>
</evidence>
<dbReference type="PROSITE" id="PS50850">
    <property type="entry name" value="MFS"/>
    <property type="match status" value="1"/>
</dbReference>
<proteinExistence type="predicted"/>
<feature type="domain" description="Major facilitator superfamily (MFS) profile" evidence="8">
    <location>
        <begin position="54"/>
        <end position="573"/>
    </location>
</feature>
<dbReference type="PANTHER" id="PTHR23501:SF195">
    <property type="entry name" value="PEP5"/>
    <property type="match status" value="1"/>
</dbReference>
<gene>
    <name evidence="9" type="ORF">B0A52_02842</name>
</gene>
<dbReference type="PANTHER" id="PTHR23501">
    <property type="entry name" value="MAJOR FACILITATOR SUPERFAMILY"/>
    <property type="match status" value="1"/>
</dbReference>
<feature type="transmembrane region" description="Helical" evidence="7">
    <location>
        <begin position="216"/>
        <end position="234"/>
    </location>
</feature>
<feature type="transmembrane region" description="Helical" evidence="7">
    <location>
        <begin position="56"/>
        <end position="74"/>
    </location>
</feature>
<comment type="caution">
    <text evidence="9">The sequence shown here is derived from an EMBL/GenBank/DDBJ whole genome shotgun (WGS) entry which is preliminary data.</text>
</comment>
<dbReference type="Gene3D" id="1.20.1250.20">
    <property type="entry name" value="MFS general substrate transporter like domains"/>
    <property type="match status" value="1"/>
</dbReference>
<feature type="transmembrane region" description="Helical" evidence="7">
    <location>
        <begin position="180"/>
        <end position="204"/>
    </location>
</feature>
<feature type="transmembrane region" description="Helical" evidence="7">
    <location>
        <begin position="423"/>
        <end position="445"/>
    </location>
</feature>
<feature type="transmembrane region" description="Helical" evidence="7">
    <location>
        <begin position="398"/>
        <end position="417"/>
    </location>
</feature>
<dbReference type="GO" id="GO:0022857">
    <property type="term" value="F:transmembrane transporter activity"/>
    <property type="evidence" value="ECO:0007669"/>
    <property type="project" value="InterPro"/>
</dbReference>
<dbReference type="InterPro" id="IPR010573">
    <property type="entry name" value="MFS_Str1/Tri12-like"/>
</dbReference>
<keyword evidence="3 7" id="KW-0812">Transmembrane</keyword>
<protein>
    <recommendedName>
        <fullName evidence="8">Major facilitator superfamily (MFS) profile domain-containing protein</fullName>
    </recommendedName>
</protein>
<dbReference type="Proteomes" id="UP000288859">
    <property type="component" value="Unassembled WGS sequence"/>
</dbReference>
<dbReference type="InterPro" id="IPR036259">
    <property type="entry name" value="MFS_trans_sf"/>
</dbReference>
<dbReference type="SUPFAM" id="SSF103473">
    <property type="entry name" value="MFS general substrate transporter"/>
    <property type="match status" value="1"/>
</dbReference>
<keyword evidence="4 7" id="KW-1133">Transmembrane helix</keyword>
<evidence type="ECO:0000256" key="5">
    <source>
        <dbReference type="ARBA" id="ARBA00023136"/>
    </source>
</evidence>
<feature type="transmembrane region" description="Helical" evidence="7">
    <location>
        <begin position="289"/>
        <end position="308"/>
    </location>
</feature>
<dbReference type="InterPro" id="IPR053791">
    <property type="entry name" value="MFS_Tri12-like"/>
</dbReference>
<accession>A0A438NDS2</accession>
<reference evidence="9 10" key="1">
    <citation type="submission" date="2017-03" db="EMBL/GenBank/DDBJ databases">
        <title>Genomes of endolithic fungi from Antarctica.</title>
        <authorList>
            <person name="Coleine C."/>
            <person name="Masonjones S."/>
            <person name="Stajich J.E."/>
        </authorList>
    </citation>
    <scope>NUCLEOTIDE SEQUENCE [LARGE SCALE GENOMIC DNA]</scope>
    <source>
        <strain evidence="9 10">CCFEE 6314</strain>
    </source>
</reference>
<dbReference type="AlphaFoldDB" id="A0A438NDS2"/>
<dbReference type="GO" id="GO:0005886">
    <property type="term" value="C:plasma membrane"/>
    <property type="evidence" value="ECO:0007669"/>
    <property type="project" value="TreeGrafter"/>
</dbReference>
<evidence type="ECO:0000256" key="3">
    <source>
        <dbReference type="ARBA" id="ARBA00022692"/>
    </source>
</evidence>
<feature type="transmembrane region" description="Helical" evidence="7">
    <location>
        <begin position="549"/>
        <end position="571"/>
    </location>
</feature>
<evidence type="ECO:0000313" key="9">
    <source>
        <dbReference type="EMBL" id="RVX73952.1"/>
    </source>
</evidence>
<keyword evidence="2" id="KW-0813">Transport</keyword>
<dbReference type="VEuPathDB" id="FungiDB:PV10_06314"/>
<evidence type="ECO:0000256" key="4">
    <source>
        <dbReference type="ARBA" id="ARBA00022989"/>
    </source>
</evidence>
<dbReference type="InterPro" id="IPR020846">
    <property type="entry name" value="MFS_dom"/>
</dbReference>
<sequence length="599" mass="63581">MSSQPGNNTARQTEPGPDLKEHDFADIKEMEHIDVPDQNITYDEAEMEPKFHARTWIALVAFFLLNFVQVVALQGPASVLTYIGTDLNNTRSQAWVTVALSIVQGVLGPVISTASDTFQARKILLVGSCTISFIGACVAPRSKSIYELIGANVLIGVGFASVPLAYAVPSEILPRRWRPLAQAGVNIAAMLGTIAGPFTIGALVKRDPHTGWRLFFWFQAAMWGATVIALLVGYHPPKRHTSIESFPFWQKVGRLDLAGCGLLTVGLTLFIVGASLGGGQYAWTDAAPLSTLIIGIITLIAFGVYEWKGTKTGILNHDLFRGGRNQGRTFALCVLLMFLEAVMAFGFALFYPILTQMLFTSDPVIVVARSMAAWVPALVSTVVWGAISTRFRTIREPLLAGFIILTGGLVGLCTVKPGQSVHALAFSVLLGIGLGAPLILVVTGVQLSTPHRLIATATACTTSSRAVASAIFSAVNVAAFNTRLGTYLPQYVAQAALAAGLPEESVPAFIGALSTGDSTALAQITGVTPSVIAEGVGALQRAFADAIRVIFIIAAPFGIVAVIACCFLGDLKETMNYHVDAPVEKLQGKSDKHDAATSV</sequence>
<dbReference type="Pfam" id="PF06609">
    <property type="entry name" value="TRI12"/>
    <property type="match status" value="1"/>
</dbReference>
<evidence type="ECO:0000256" key="1">
    <source>
        <dbReference type="ARBA" id="ARBA00004141"/>
    </source>
</evidence>
<evidence type="ECO:0000256" key="7">
    <source>
        <dbReference type="SAM" id="Phobius"/>
    </source>
</evidence>
<organism evidence="9 10">
    <name type="scientific">Exophiala mesophila</name>
    <name type="common">Black yeast-like fungus</name>
    <dbReference type="NCBI Taxonomy" id="212818"/>
    <lineage>
        <taxon>Eukaryota</taxon>
        <taxon>Fungi</taxon>
        <taxon>Dikarya</taxon>
        <taxon>Ascomycota</taxon>
        <taxon>Pezizomycotina</taxon>
        <taxon>Eurotiomycetes</taxon>
        <taxon>Chaetothyriomycetidae</taxon>
        <taxon>Chaetothyriales</taxon>
        <taxon>Herpotrichiellaceae</taxon>
        <taxon>Exophiala</taxon>
    </lineage>
</organism>
<evidence type="ECO:0000256" key="6">
    <source>
        <dbReference type="SAM" id="MobiDB-lite"/>
    </source>
</evidence>
<keyword evidence="5 7" id="KW-0472">Membrane</keyword>
<dbReference type="CDD" id="cd06179">
    <property type="entry name" value="MFS_TRI12_like"/>
    <property type="match status" value="1"/>
</dbReference>